<dbReference type="InterPro" id="IPR029205">
    <property type="entry name" value="Clathrin-bd"/>
</dbReference>
<evidence type="ECO:0000313" key="3">
    <source>
        <dbReference type="EMBL" id="KRT83599.1"/>
    </source>
</evidence>
<feature type="region of interest" description="Disordered" evidence="1">
    <location>
        <begin position="1066"/>
        <end position="1126"/>
    </location>
</feature>
<dbReference type="Pfam" id="PF15045">
    <property type="entry name" value="Clathrin_bdg"/>
    <property type="match status" value="1"/>
</dbReference>
<reference evidence="3 4" key="1">
    <citation type="submission" date="2015-09" db="EMBL/GenBank/DDBJ databases">
        <title>Draft genome of the scarab beetle Oryctes borbonicus.</title>
        <authorList>
            <person name="Meyer J.M."/>
            <person name="Markov G.V."/>
            <person name="Baskaran P."/>
            <person name="Herrmann M."/>
            <person name="Sommer R.J."/>
            <person name="Roedelsperger C."/>
        </authorList>
    </citation>
    <scope>NUCLEOTIDE SEQUENCE [LARGE SCALE GENOMIC DNA]</scope>
    <source>
        <strain evidence="3">OB123</strain>
        <tissue evidence="3">Whole animal</tissue>
    </source>
</reference>
<name>A0A0T6B8D7_9SCAR</name>
<accession>A0A0T6B8D7</accession>
<dbReference type="InterPro" id="IPR046359">
    <property type="entry name" value="Aftin-like"/>
</dbReference>
<proteinExistence type="predicted"/>
<dbReference type="GO" id="GO:0032588">
    <property type="term" value="C:trans-Golgi network membrane"/>
    <property type="evidence" value="ECO:0007669"/>
    <property type="project" value="InterPro"/>
</dbReference>
<dbReference type="GO" id="GO:0030276">
    <property type="term" value="F:clathrin binding"/>
    <property type="evidence" value="ECO:0007669"/>
    <property type="project" value="InterPro"/>
</dbReference>
<evidence type="ECO:0000313" key="4">
    <source>
        <dbReference type="Proteomes" id="UP000051574"/>
    </source>
</evidence>
<feature type="compositionally biased region" description="Basic and acidic residues" evidence="1">
    <location>
        <begin position="1066"/>
        <end position="1083"/>
    </location>
</feature>
<dbReference type="OrthoDB" id="5917212at2759"/>
<dbReference type="EMBL" id="LJIG01009178">
    <property type="protein sequence ID" value="KRT83599.1"/>
    <property type="molecule type" value="Genomic_DNA"/>
</dbReference>
<evidence type="ECO:0000259" key="2">
    <source>
        <dbReference type="Pfam" id="PF15045"/>
    </source>
</evidence>
<gene>
    <name evidence="3" type="ORF">AMK59_3664</name>
</gene>
<organism evidence="3 4">
    <name type="scientific">Oryctes borbonicus</name>
    <dbReference type="NCBI Taxonomy" id="1629725"/>
    <lineage>
        <taxon>Eukaryota</taxon>
        <taxon>Metazoa</taxon>
        <taxon>Ecdysozoa</taxon>
        <taxon>Arthropoda</taxon>
        <taxon>Hexapoda</taxon>
        <taxon>Insecta</taxon>
        <taxon>Pterygota</taxon>
        <taxon>Neoptera</taxon>
        <taxon>Endopterygota</taxon>
        <taxon>Coleoptera</taxon>
        <taxon>Polyphaga</taxon>
        <taxon>Scarabaeiformia</taxon>
        <taxon>Scarabaeidae</taxon>
        <taxon>Dynastinae</taxon>
        <taxon>Oryctes</taxon>
    </lineage>
</organism>
<evidence type="ECO:0000256" key="1">
    <source>
        <dbReference type="SAM" id="MobiDB-lite"/>
    </source>
</evidence>
<dbReference type="PANTHER" id="PTHR16156:SF10">
    <property type="entry name" value="AFTIPHILIN-RELATED"/>
    <property type="match status" value="1"/>
</dbReference>
<feature type="compositionally biased region" description="Polar residues" evidence="1">
    <location>
        <begin position="1092"/>
        <end position="1108"/>
    </location>
</feature>
<dbReference type="GO" id="GO:0030121">
    <property type="term" value="C:AP-1 adaptor complex"/>
    <property type="evidence" value="ECO:0007669"/>
    <property type="project" value="TreeGrafter"/>
</dbReference>
<keyword evidence="4" id="KW-1185">Reference proteome</keyword>
<dbReference type="PANTHER" id="PTHR16156">
    <property type="entry name" value="AFTIPHILIN A-RELATED"/>
    <property type="match status" value="1"/>
</dbReference>
<feature type="domain" description="Aftiphilin clathrin-binding box" evidence="2">
    <location>
        <begin position="639"/>
        <end position="706"/>
    </location>
</feature>
<protein>
    <recommendedName>
        <fullName evidence="2">Aftiphilin clathrin-binding box domain-containing protein</fullName>
    </recommendedName>
</protein>
<sequence length="1368" mass="153005">MSNIIPPLLSDSPPPIITPDDEEDEFGDFNSAIDTSHVYENLSLPSTPQHEPLTDLSKIENCDINSNTSIKNVEYKNHINGLFSKHIEKDFQDKRKNCDVTTALTETDVNLPKNQDDETVNSINNYKDNTLGYCEVYSGKEAVESTEREHEGMSPNGSVPTNISIHNHLSDSNTVPEVWSDLNPDRKNENCSDVPYSNNEMILDKSEEENNRLNTETSSCIIVDSDKDSSKSSLDLNTVPNAVGVTEGRDIQETSTETLKNQCYFIEEPPDLHIIDDSKVQVEDFRYYDAYDEHELVHQDQSEYNVTNDIDPSNEQFEIPADHLVQEITFDNPIGDHKSIDTNTCGNLKVEEIQNNCVSNFEIKNSIFETFSEAISSSNDNNFQSNAVDSTEQLTSDITVEFVPIAFNATNECTVTCSNELKESNNRSEVLDTFEHEAFKQEESKIIEGNTNSLGVLKFPKKEIILVEENNLEAKEICEKKDIEITCESGSKLDEVDHFSDFSKFLTDNDVEPPIEIVDTSSSNKLVDFARFDDVNFSPSTIDRINKVDNDSPASVNLVLTSNLLNTEDIEEDEFGDFGDYTQADYGSTVPAQSVAVAPAIKINKEEILKNVDRIVLEMYPTCDVSYDDFVLVDILENNKVFKSAKDVTDTNALMYQWIKSASQDKLLHALNIDTRNILYGPAWNPMMPKYAANLGLTPLEPVKSTDLASTSAQFGNSNPIEANCPATAQGDIPSAQFDWNGSGLINPLDCTQNNTMLLDLEHLVASLDLTHSSISTTQPPSPSDEFDEWEYWLKRHSKDSSQKTLDQQMNLDQLEKSAETLTPVLRTRFHSDNESVKSLQLTTDTIQDSEETSSKPDAATTTFEHEFDEFTSYQSQKPTDYSQWSNTTLLLRETHISTEHISEESQQKSCEMPGTSKADEIDDEFTDFQMSLPDSKADKEQNKNKPIRSDFSVFNAGSMLQPALEPLRPTVVSGNIKPQIPAQINWPDPGITDDEILNIELSYSRKDVLPLEEAKIEEAVTEVSDNVNKQPIQDNYNDKNHKLTIPCNFPVLVEINKNNSMLNIHADHPKVRENSKIADKKQSRSGRMWPTTASQRTSSEPIHISSTSRKDQDDEDDWSDFVCNPEPMKPAFQSKIIGSEKLQKPELKLSVPHLSQLQQPKKPIPVITPQGLLQTRIPSNQNNLSNLNVQQPSSVFQQNQPGPRNTFQPCIISHQYQNHMNGSSFSKISANGFYNGLIPQQVNQALPTPNIGKLSTSDDDDWTDFISSPPVQPAKKHSANILMGNASRTNVTNNSGVATPNIIANPVHLGYGKYPMVNRNNFGAHTRNVRKPPSSVNLGSQASTIPSISALPDLDFIAPKSRTFTKK</sequence>
<comment type="caution">
    <text evidence="3">The sequence shown here is derived from an EMBL/GenBank/DDBJ whole genome shotgun (WGS) entry which is preliminary data.</text>
</comment>
<dbReference type="Proteomes" id="UP000051574">
    <property type="component" value="Unassembled WGS sequence"/>
</dbReference>